<reference evidence="2" key="1">
    <citation type="journal article" date="2021" name="PeerJ">
        <title>Extensive microbial diversity within the chicken gut microbiome revealed by metagenomics and culture.</title>
        <authorList>
            <person name="Gilroy R."/>
            <person name="Ravi A."/>
            <person name="Getino M."/>
            <person name="Pursley I."/>
            <person name="Horton D.L."/>
            <person name="Alikhan N.F."/>
            <person name="Baker D."/>
            <person name="Gharbi K."/>
            <person name="Hall N."/>
            <person name="Watson M."/>
            <person name="Adriaenssens E.M."/>
            <person name="Foster-Nyarko E."/>
            <person name="Jarju S."/>
            <person name="Secka A."/>
            <person name="Antonio M."/>
            <person name="Oren A."/>
            <person name="Chaudhuri R.R."/>
            <person name="La Ragione R."/>
            <person name="Hildebrand F."/>
            <person name="Pallen M.J."/>
        </authorList>
    </citation>
    <scope>NUCLEOTIDE SEQUENCE</scope>
    <source>
        <strain evidence="2">ChiGjej1B1-1692</strain>
    </source>
</reference>
<accession>A0A9D2NVX8</accession>
<evidence type="ECO:0000259" key="1">
    <source>
        <dbReference type="Pfam" id="PF13529"/>
    </source>
</evidence>
<name>A0A9D2NVX8_9FIRM</name>
<feature type="domain" description="Peptidase C39-like" evidence="1">
    <location>
        <begin position="21"/>
        <end position="188"/>
    </location>
</feature>
<proteinExistence type="predicted"/>
<organism evidence="2 3">
    <name type="scientific">Candidatus Mediterraneibacter faecigallinarum</name>
    <dbReference type="NCBI Taxonomy" id="2838669"/>
    <lineage>
        <taxon>Bacteria</taxon>
        <taxon>Bacillati</taxon>
        <taxon>Bacillota</taxon>
        <taxon>Clostridia</taxon>
        <taxon>Lachnospirales</taxon>
        <taxon>Lachnospiraceae</taxon>
        <taxon>Mediterraneibacter</taxon>
    </lineage>
</organism>
<dbReference type="Pfam" id="PF13529">
    <property type="entry name" value="Peptidase_C39_2"/>
    <property type="match status" value="1"/>
</dbReference>
<evidence type="ECO:0000313" key="3">
    <source>
        <dbReference type="Proteomes" id="UP000823894"/>
    </source>
</evidence>
<protein>
    <submittedName>
        <fullName evidence="2">C39 family peptidase</fullName>
    </submittedName>
</protein>
<sequence>MGAEAAEAEAKAPDQAQIEGFSLIMQMPELPTGCEITALTMMLDHYGYAVDKTVMASEYLPVSPAGLYYGADGTLYGNDMDKYFIGDPAGENGYICGTEAIVTAADGYLTACGSVLRAEDLTGTDVSELYRLVSEGTPVMVWVTIGMADRREVQGWYTEAGEFMDWSTNDHGAVLIGYSPETVTIADPISGICEYDREQFEKVFASRGNQCVILREAA</sequence>
<reference evidence="2" key="2">
    <citation type="submission" date="2021-04" db="EMBL/GenBank/DDBJ databases">
        <authorList>
            <person name="Gilroy R."/>
        </authorList>
    </citation>
    <scope>NUCLEOTIDE SEQUENCE</scope>
    <source>
        <strain evidence="2">ChiGjej1B1-1692</strain>
    </source>
</reference>
<dbReference type="PANTHER" id="PTHR37806:SF1">
    <property type="entry name" value="PEPTIDASE C39-LIKE DOMAIN-CONTAINING PROTEIN"/>
    <property type="match status" value="1"/>
</dbReference>
<dbReference type="AlphaFoldDB" id="A0A9D2NVX8"/>
<dbReference type="InterPro" id="IPR039564">
    <property type="entry name" value="Peptidase_C39-like"/>
</dbReference>
<dbReference type="EMBL" id="DWWK01000082">
    <property type="protein sequence ID" value="HJC38516.1"/>
    <property type="molecule type" value="Genomic_DNA"/>
</dbReference>
<gene>
    <name evidence="2" type="ORF">H9757_05580</name>
</gene>
<evidence type="ECO:0000313" key="2">
    <source>
        <dbReference type="EMBL" id="HJC38516.1"/>
    </source>
</evidence>
<comment type="caution">
    <text evidence="2">The sequence shown here is derived from an EMBL/GenBank/DDBJ whole genome shotgun (WGS) entry which is preliminary data.</text>
</comment>
<dbReference type="Gene3D" id="3.90.70.10">
    <property type="entry name" value="Cysteine proteinases"/>
    <property type="match status" value="1"/>
</dbReference>
<dbReference type="PANTHER" id="PTHR37806">
    <property type="entry name" value="LMO0724 PROTEIN"/>
    <property type="match status" value="1"/>
</dbReference>
<dbReference type="Proteomes" id="UP000823894">
    <property type="component" value="Unassembled WGS sequence"/>
</dbReference>